<evidence type="ECO:0000313" key="2">
    <source>
        <dbReference type="EMBL" id="MBX8631081.1"/>
    </source>
</evidence>
<feature type="transmembrane region" description="Helical" evidence="1">
    <location>
        <begin position="35"/>
        <end position="60"/>
    </location>
</feature>
<organism evidence="2 4">
    <name type="scientific">Candidatus Sysuiplasma superficiale</name>
    <dbReference type="NCBI Taxonomy" id="2823368"/>
    <lineage>
        <taxon>Archaea</taxon>
        <taxon>Methanobacteriati</taxon>
        <taxon>Thermoplasmatota</taxon>
        <taxon>Thermoplasmata</taxon>
        <taxon>Candidatus Sysuiplasmatales</taxon>
        <taxon>Candidatus Sysuiplasmataceae</taxon>
        <taxon>Candidatus Sysuiplasma</taxon>
    </lineage>
</organism>
<protein>
    <submittedName>
        <fullName evidence="2">Uncharacterized protein</fullName>
    </submittedName>
</protein>
<evidence type="ECO:0000313" key="3">
    <source>
        <dbReference type="EMBL" id="MBX8644069.1"/>
    </source>
</evidence>
<evidence type="ECO:0000313" key="4">
    <source>
        <dbReference type="Proteomes" id="UP000716004"/>
    </source>
</evidence>
<keyword evidence="1" id="KW-0472">Membrane</keyword>
<keyword evidence="1" id="KW-0812">Transmembrane</keyword>
<dbReference type="Proteomes" id="UP000750197">
    <property type="component" value="Unassembled WGS sequence"/>
</dbReference>
<feature type="transmembrane region" description="Helical" evidence="1">
    <location>
        <begin position="66"/>
        <end position="86"/>
    </location>
</feature>
<dbReference type="Proteomes" id="UP000716004">
    <property type="component" value="Unassembled WGS sequence"/>
</dbReference>
<gene>
    <name evidence="2" type="ORF">J9259_00955</name>
    <name evidence="3" type="ORF">KIY12_05015</name>
</gene>
<comment type="caution">
    <text evidence="2">The sequence shown here is derived from an EMBL/GenBank/DDBJ whole genome shotgun (WGS) entry which is preliminary data.</text>
</comment>
<sequence>MNNLTMILIFLVVGFSLLLFIISAISALKVRSAKTAFLSAAFAFFLLKEIYTLYLVLFTYVSNQSFLVATSVLDLIVLFFFYAAVLK</sequence>
<dbReference type="EMBL" id="JAGVSJ010000001">
    <property type="protein sequence ID" value="MBX8631081.1"/>
    <property type="molecule type" value="Genomic_DNA"/>
</dbReference>
<feature type="transmembrane region" description="Helical" evidence="1">
    <location>
        <begin position="6"/>
        <end position="28"/>
    </location>
</feature>
<reference evidence="2" key="1">
    <citation type="submission" date="2021-04" db="EMBL/GenBank/DDBJ databases">
        <title>Genomic insights into ecological role and evolution of a novel Thermoplasmata order Candidatus Sysuiplasmatales.</title>
        <authorList>
            <person name="Yuan Y."/>
        </authorList>
    </citation>
    <scope>NUCLEOTIDE SEQUENCE</scope>
    <source>
        <strain evidence="3">TUT19-bin139</strain>
        <strain evidence="2">YP2-bin.285</strain>
    </source>
</reference>
<name>A0A8J8CBI5_9ARCH</name>
<dbReference type="EMBL" id="JAHEAC010000036">
    <property type="protein sequence ID" value="MBX8644069.1"/>
    <property type="molecule type" value="Genomic_DNA"/>
</dbReference>
<dbReference type="AlphaFoldDB" id="A0A8J8CBI5"/>
<proteinExistence type="predicted"/>
<evidence type="ECO:0000256" key="1">
    <source>
        <dbReference type="SAM" id="Phobius"/>
    </source>
</evidence>
<accession>A0A8J8CBI5</accession>
<keyword evidence="1" id="KW-1133">Transmembrane helix</keyword>